<dbReference type="AlphaFoldDB" id="R7ZMV3"/>
<dbReference type="EMBL" id="AQHR01000107">
    <property type="protein sequence ID" value="EON75431.1"/>
    <property type="molecule type" value="Genomic_DNA"/>
</dbReference>
<dbReference type="PANTHER" id="PTHR42811">
    <property type="entry name" value="SERINE ACETYLTRANSFERASE"/>
    <property type="match status" value="1"/>
</dbReference>
<evidence type="ECO:0000256" key="2">
    <source>
        <dbReference type="ARBA" id="ARBA00022679"/>
    </source>
</evidence>
<evidence type="ECO:0000313" key="4">
    <source>
        <dbReference type="EMBL" id="EON75431.1"/>
    </source>
</evidence>
<evidence type="ECO:0000256" key="3">
    <source>
        <dbReference type="ARBA" id="ARBA00023315"/>
    </source>
</evidence>
<organism evidence="4 5">
    <name type="scientific">Lunatimonas lonarensis</name>
    <dbReference type="NCBI Taxonomy" id="1232681"/>
    <lineage>
        <taxon>Bacteria</taxon>
        <taxon>Pseudomonadati</taxon>
        <taxon>Bacteroidota</taxon>
        <taxon>Cytophagia</taxon>
        <taxon>Cytophagales</taxon>
        <taxon>Cyclobacteriaceae</taxon>
    </lineage>
</organism>
<dbReference type="STRING" id="1232681.ADIS_4135"/>
<dbReference type="EC" id="2.3.1.30" evidence="4"/>
<dbReference type="Proteomes" id="UP000013909">
    <property type="component" value="Unassembled WGS sequence"/>
</dbReference>
<dbReference type="InterPro" id="IPR053376">
    <property type="entry name" value="Serine_acetyltransferase"/>
</dbReference>
<evidence type="ECO:0000313" key="5">
    <source>
        <dbReference type="Proteomes" id="UP000013909"/>
    </source>
</evidence>
<proteinExistence type="predicted"/>
<keyword evidence="2 4" id="KW-0808">Transferase</keyword>
<dbReference type="Gene3D" id="2.160.10.10">
    <property type="entry name" value="Hexapeptide repeat proteins"/>
    <property type="match status" value="1"/>
</dbReference>
<evidence type="ECO:0000256" key="1">
    <source>
        <dbReference type="ARBA" id="ARBA00022605"/>
    </source>
</evidence>
<keyword evidence="1" id="KW-0028">Amino-acid biosynthesis</keyword>
<keyword evidence="5" id="KW-1185">Reference proteome</keyword>
<accession>R7ZMV3</accession>
<protein>
    <submittedName>
        <fullName evidence="4">Serine acetyltransferase</fullName>
        <ecNumber evidence="4">2.3.1.30</ecNumber>
    </submittedName>
</protein>
<dbReference type="InterPro" id="IPR011004">
    <property type="entry name" value="Trimer_LpxA-like_sf"/>
</dbReference>
<dbReference type="GO" id="GO:0009001">
    <property type="term" value="F:serine O-acetyltransferase activity"/>
    <property type="evidence" value="ECO:0007669"/>
    <property type="project" value="UniProtKB-EC"/>
</dbReference>
<sequence length="277" mass="30984">MSTFIDRLHQSHNLCPGCPSPKVINRFFQDILGLMFPEHANELLKERGNLEMKYFDLQVQLKKILTRNSQLHSGDGEELAIKFFDSMEHVYDLLLEDLEAIYAGDPAAKSKTEIIRCYPGFYAVAAYRVAHLLHSLGVFLIPRMIAEYAHSRTGVEIHPGARIGRHFCIDHGTGIVIGETSVVGDHVKIYQGVTLGALSVNKEDADKKRHPTIEDQVVIYAGATILGGDTVIGRESIVGGNVWLTKSIPPRSKIYYQTKLYDASSNLTDLYVLKRDD</sequence>
<dbReference type="InterPro" id="IPR045304">
    <property type="entry name" value="LbH_SAT"/>
</dbReference>
<dbReference type="InterPro" id="IPR042122">
    <property type="entry name" value="Ser_AcTrfase_N_sf"/>
</dbReference>
<dbReference type="RefSeq" id="WP_010856262.1">
    <property type="nucleotide sequence ID" value="NZ_AQHR01000107.1"/>
</dbReference>
<dbReference type="GO" id="GO:0008652">
    <property type="term" value="P:amino acid biosynthetic process"/>
    <property type="evidence" value="ECO:0007669"/>
    <property type="project" value="UniProtKB-KW"/>
</dbReference>
<dbReference type="PATRIC" id="fig|1288963.3.peg.4131"/>
<dbReference type="CDD" id="cd03354">
    <property type="entry name" value="LbH_SAT"/>
    <property type="match status" value="1"/>
</dbReference>
<comment type="caution">
    <text evidence="4">The sequence shown here is derived from an EMBL/GenBank/DDBJ whole genome shotgun (WGS) entry which is preliminary data.</text>
</comment>
<reference evidence="4 5" key="1">
    <citation type="submission" date="2013-02" db="EMBL/GenBank/DDBJ databases">
        <title>A novel strain isolated from Lonar lake, Maharashtra, India.</title>
        <authorList>
            <person name="Singh A."/>
        </authorList>
    </citation>
    <scope>NUCLEOTIDE SEQUENCE [LARGE SCALE GENOMIC DNA]</scope>
    <source>
        <strain evidence="4 5">AK24</strain>
    </source>
</reference>
<name>R7ZMV3_9BACT</name>
<keyword evidence="3 4" id="KW-0012">Acyltransferase</keyword>
<dbReference type="NCBIfam" id="NF041874">
    <property type="entry name" value="EPS_EpsC"/>
    <property type="match status" value="1"/>
</dbReference>
<gene>
    <name evidence="4" type="ORF">ADIS_4135</name>
</gene>
<dbReference type="OrthoDB" id="9801456at2"/>
<dbReference type="SUPFAM" id="SSF51161">
    <property type="entry name" value="Trimeric LpxA-like enzymes"/>
    <property type="match status" value="1"/>
</dbReference>
<dbReference type="Gene3D" id="1.10.3130.10">
    <property type="entry name" value="serine acetyltransferase, domain 1"/>
    <property type="match status" value="1"/>
</dbReference>